<dbReference type="HOGENOM" id="CLU_1961504_0_0_1"/>
<dbReference type="STRING" id="135651.G0MLM7"/>
<dbReference type="CDD" id="cd00024">
    <property type="entry name" value="CD_CSD"/>
    <property type="match status" value="1"/>
</dbReference>
<dbReference type="GO" id="GO:0005634">
    <property type="term" value="C:nucleus"/>
    <property type="evidence" value="ECO:0007669"/>
    <property type="project" value="UniProtKB-SubCell"/>
</dbReference>
<dbReference type="Pfam" id="PF00385">
    <property type="entry name" value="Chromo"/>
    <property type="match status" value="2"/>
</dbReference>
<evidence type="ECO:0000256" key="3">
    <source>
        <dbReference type="SAM" id="MobiDB-lite"/>
    </source>
</evidence>
<keyword evidence="6" id="KW-1185">Reference proteome</keyword>
<dbReference type="PANTHER" id="PTHR22812">
    <property type="entry name" value="CHROMOBOX PROTEIN"/>
    <property type="match status" value="1"/>
</dbReference>
<dbReference type="EMBL" id="GL379800">
    <property type="protein sequence ID" value="EGT35645.1"/>
    <property type="molecule type" value="Genomic_DNA"/>
</dbReference>
<dbReference type="InterPro" id="IPR023780">
    <property type="entry name" value="Chromo_domain"/>
</dbReference>
<evidence type="ECO:0000256" key="1">
    <source>
        <dbReference type="ARBA" id="ARBA00004123"/>
    </source>
</evidence>
<protein>
    <recommendedName>
        <fullName evidence="4">Chromo domain-containing protein</fullName>
    </recommendedName>
</protein>
<dbReference type="PROSITE" id="PS50013">
    <property type="entry name" value="CHROMO_2"/>
    <property type="match status" value="2"/>
</dbReference>
<dbReference type="SMART" id="SM00298">
    <property type="entry name" value="CHROMO"/>
    <property type="match status" value="2"/>
</dbReference>
<feature type="region of interest" description="Disordered" evidence="3">
    <location>
        <begin position="97"/>
        <end position="128"/>
    </location>
</feature>
<evidence type="ECO:0000256" key="2">
    <source>
        <dbReference type="ARBA" id="ARBA00023242"/>
    </source>
</evidence>
<dbReference type="Proteomes" id="UP000008068">
    <property type="component" value="Unassembled WGS sequence"/>
</dbReference>
<dbReference type="Gene3D" id="2.40.50.40">
    <property type="match status" value="2"/>
</dbReference>
<evidence type="ECO:0000313" key="6">
    <source>
        <dbReference type="Proteomes" id="UP000008068"/>
    </source>
</evidence>
<proteinExistence type="predicted"/>
<gene>
    <name evidence="5" type="ORF">CAEBREN_06286</name>
</gene>
<dbReference type="SUPFAM" id="SSF54160">
    <property type="entry name" value="Chromo domain-like"/>
    <property type="match status" value="2"/>
</dbReference>
<evidence type="ECO:0000259" key="4">
    <source>
        <dbReference type="PROSITE" id="PS50013"/>
    </source>
</evidence>
<name>G0MLM7_CAEBE</name>
<keyword evidence="2" id="KW-0539">Nucleus</keyword>
<comment type="subcellular location">
    <subcellularLocation>
        <location evidence="1">Nucleus</location>
    </subcellularLocation>
</comment>
<feature type="compositionally biased region" description="Low complexity" evidence="3">
    <location>
        <begin position="101"/>
        <end position="119"/>
    </location>
</feature>
<feature type="domain" description="Chromo" evidence="4">
    <location>
        <begin position="1"/>
        <end position="58"/>
    </location>
</feature>
<sequence length="128" mass="15101">MPKKILDRRVDLPGVEEFLVEWENNPVKTWEYRDGIPDAARLIREFERELFQVEAILKRKMERGKKLYLVKWRGYSETTWEPTSSFPFKKMLRDFEKSKKNSAATSTSSSHSTGQQTSSSKKRGKKRN</sequence>
<dbReference type="AlphaFoldDB" id="G0MLM7"/>
<evidence type="ECO:0000313" key="5">
    <source>
        <dbReference type="EMBL" id="EGT35645.1"/>
    </source>
</evidence>
<organism evidence="6">
    <name type="scientific">Caenorhabditis brenneri</name>
    <name type="common">Nematode worm</name>
    <dbReference type="NCBI Taxonomy" id="135651"/>
    <lineage>
        <taxon>Eukaryota</taxon>
        <taxon>Metazoa</taxon>
        <taxon>Ecdysozoa</taxon>
        <taxon>Nematoda</taxon>
        <taxon>Chromadorea</taxon>
        <taxon>Rhabditida</taxon>
        <taxon>Rhabditina</taxon>
        <taxon>Rhabditomorpha</taxon>
        <taxon>Rhabditoidea</taxon>
        <taxon>Rhabditidae</taxon>
        <taxon>Peloderinae</taxon>
        <taxon>Caenorhabditis</taxon>
    </lineage>
</organism>
<accession>G0MLM7</accession>
<dbReference type="InterPro" id="IPR000953">
    <property type="entry name" value="Chromo/chromo_shadow_dom"/>
</dbReference>
<dbReference type="InterPro" id="IPR051219">
    <property type="entry name" value="Heterochromatin_chromo-domain"/>
</dbReference>
<feature type="domain" description="Chromo" evidence="4">
    <location>
        <begin position="51"/>
        <end position="107"/>
    </location>
</feature>
<reference evidence="6" key="1">
    <citation type="submission" date="2011-07" db="EMBL/GenBank/DDBJ databases">
        <authorList>
            <consortium name="Caenorhabditis brenneri Sequencing and Analysis Consortium"/>
            <person name="Wilson R.K."/>
        </authorList>
    </citation>
    <scope>NUCLEOTIDE SEQUENCE [LARGE SCALE GENOMIC DNA]</scope>
    <source>
        <strain evidence="6">PB2801</strain>
    </source>
</reference>
<dbReference type="OrthoDB" id="5877799at2759"/>
<dbReference type="InterPro" id="IPR016197">
    <property type="entry name" value="Chromo-like_dom_sf"/>
</dbReference>
<dbReference type="InParanoid" id="G0MLM7"/>